<sequence>MDRCRVSVVSYNARNISFPQVLKNLCQHYFTWRLHSLGDGEARGNYFSSVNFHIYLPKFG</sequence>
<dbReference type="EMBL" id="HACA01029169">
    <property type="protein sequence ID" value="CDW46530.1"/>
    <property type="molecule type" value="Transcribed_RNA"/>
</dbReference>
<evidence type="ECO:0000313" key="1">
    <source>
        <dbReference type="EMBL" id="CDW46530.1"/>
    </source>
</evidence>
<reference evidence="1" key="1">
    <citation type="submission" date="2014-05" db="EMBL/GenBank/DDBJ databases">
        <authorList>
            <person name="Chronopoulou M."/>
        </authorList>
    </citation>
    <scope>NUCLEOTIDE SEQUENCE</scope>
    <source>
        <tissue evidence="1">Whole organism</tissue>
    </source>
</reference>
<dbReference type="AlphaFoldDB" id="A0A0K2V878"/>
<protein>
    <submittedName>
        <fullName evidence="1">Uncharacterized protein</fullName>
    </submittedName>
</protein>
<proteinExistence type="predicted"/>
<organism evidence="1">
    <name type="scientific">Lepeophtheirus salmonis</name>
    <name type="common">Salmon louse</name>
    <name type="synonym">Caligus salmonis</name>
    <dbReference type="NCBI Taxonomy" id="72036"/>
    <lineage>
        <taxon>Eukaryota</taxon>
        <taxon>Metazoa</taxon>
        <taxon>Ecdysozoa</taxon>
        <taxon>Arthropoda</taxon>
        <taxon>Crustacea</taxon>
        <taxon>Multicrustacea</taxon>
        <taxon>Hexanauplia</taxon>
        <taxon>Copepoda</taxon>
        <taxon>Siphonostomatoida</taxon>
        <taxon>Caligidae</taxon>
        <taxon>Lepeophtheirus</taxon>
    </lineage>
</organism>
<accession>A0A0K2V878</accession>
<name>A0A0K2V878_LEPSM</name>